<dbReference type="PANTHER" id="PTHR33096:SF1">
    <property type="entry name" value="CXC1-LIKE CYSTEINE CLUSTER ASSOCIATED WITH KDZ TRANSPOSASES DOMAIN-CONTAINING PROTEIN"/>
    <property type="match status" value="1"/>
</dbReference>
<name>A0AAD7B0G6_9AGAR</name>
<feature type="region of interest" description="Disordered" evidence="2">
    <location>
        <begin position="1"/>
        <end position="24"/>
    </location>
</feature>
<feature type="region of interest" description="Disordered" evidence="2">
    <location>
        <begin position="334"/>
        <end position="357"/>
    </location>
</feature>
<dbReference type="Proteomes" id="UP001221142">
    <property type="component" value="Unassembled WGS sequence"/>
</dbReference>
<feature type="coiled-coil region" evidence="1">
    <location>
        <begin position="658"/>
        <end position="685"/>
    </location>
</feature>
<evidence type="ECO:0000256" key="1">
    <source>
        <dbReference type="SAM" id="Coils"/>
    </source>
</evidence>
<evidence type="ECO:0000313" key="4">
    <source>
        <dbReference type="Proteomes" id="UP001221142"/>
    </source>
</evidence>
<proteinExistence type="predicted"/>
<feature type="coiled-coil region" evidence="1">
    <location>
        <begin position="37"/>
        <end position="64"/>
    </location>
</feature>
<dbReference type="InterPro" id="IPR040521">
    <property type="entry name" value="KDZ"/>
</dbReference>
<dbReference type="Pfam" id="PF18758">
    <property type="entry name" value="KDZ"/>
    <property type="match status" value="1"/>
</dbReference>
<accession>A0AAD7B0G6</accession>
<evidence type="ECO:0000313" key="3">
    <source>
        <dbReference type="EMBL" id="KAJ7606265.1"/>
    </source>
</evidence>
<gene>
    <name evidence="3" type="ORF">FB45DRAFT_1041458</name>
</gene>
<organism evidence="3 4">
    <name type="scientific">Roridomyces roridus</name>
    <dbReference type="NCBI Taxonomy" id="1738132"/>
    <lineage>
        <taxon>Eukaryota</taxon>
        <taxon>Fungi</taxon>
        <taxon>Dikarya</taxon>
        <taxon>Basidiomycota</taxon>
        <taxon>Agaricomycotina</taxon>
        <taxon>Agaricomycetes</taxon>
        <taxon>Agaricomycetidae</taxon>
        <taxon>Agaricales</taxon>
        <taxon>Marasmiineae</taxon>
        <taxon>Mycenaceae</taxon>
        <taxon>Roridomyces</taxon>
    </lineage>
</organism>
<protein>
    <recommendedName>
        <fullName evidence="5">CxC1-like cysteine cluster associated with KDZ transposases domain-containing protein</fullName>
    </recommendedName>
</protein>
<feature type="compositionally biased region" description="Basic and acidic residues" evidence="2">
    <location>
        <begin position="344"/>
        <end position="354"/>
    </location>
</feature>
<evidence type="ECO:0000256" key="2">
    <source>
        <dbReference type="SAM" id="MobiDB-lite"/>
    </source>
</evidence>
<feature type="compositionally biased region" description="Basic residues" evidence="2">
    <location>
        <begin position="1"/>
        <end position="11"/>
    </location>
</feature>
<dbReference type="AlphaFoldDB" id="A0AAD7B0G6"/>
<comment type="caution">
    <text evidence="3">The sequence shown here is derived from an EMBL/GenBank/DDBJ whole genome shotgun (WGS) entry which is preliminary data.</text>
</comment>
<dbReference type="PANTHER" id="PTHR33096">
    <property type="entry name" value="CXC2 DOMAIN-CONTAINING PROTEIN"/>
    <property type="match status" value="1"/>
</dbReference>
<evidence type="ECO:0008006" key="5">
    <source>
        <dbReference type="Google" id="ProtNLM"/>
    </source>
</evidence>
<dbReference type="EMBL" id="JARKIF010000061">
    <property type="protein sequence ID" value="KAJ7606265.1"/>
    <property type="molecule type" value="Genomic_DNA"/>
</dbReference>
<keyword evidence="4" id="KW-1185">Reference proteome</keyword>
<keyword evidence="1" id="KW-0175">Coiled coil</keyword>
<reference evidence="3" key="1">
    <citation type="submission" date="2023-03" db="EMBL/GenBank/DDBJ databases">
        <title>Massive genome expansion in bonnet fungi (Mycena s.s.) driven by repeated elements and novel gene families across ecological guilds.</title>
        <authorList>
            <consortium name="Lawrence Berkeley National Laboratory"/>
            <person name="Harder C.B."/>
            <person name="Miyauchi S."/>
            <person name="Viragh M."/>
            <person name="Kuo A."/>
            <person name="Thoen E."/>
            <person name="Andreopoulos B."/>
            <person name="Lu D."/>
            <person name="Skrede I."/>
            <person name="Drula E."/>
            <person name="Henrissat B."/>
            <person name="Morin E."/>
            <person name="Kohler A."/>
            <person name="Barry K."/>
            <person name="LaButti K."/>
            <person name="Morin E."/>
            <person name="Salamov A."/>
            <person name="Lipzen A."/>
            <person name="Mereny Z."/>
            <person name="Hegedus B."/>
            <person name="Baldrian P."/>
            <person name="Stursova M."/>
            <person name="Weitz H."/>
            <person name="Taylor A."/>
            <person name="Grigoriev I.V."/>
            <person name="Nagy L.G."/>
            <person name="Martin F."/>
            <person name="Kauserud H."/>
        </authorList>
    </citation>
    <scope>NUCLEOTIDE SEQUENCE</scope>
    <source>
        <strain evidence="3">9284</strain>
    </source>
</reference>
<sequence length="988" mass="112758">MVKGKNNKRKWLLTGSDEPPQNAYTPAVVKKLNLGPKALAEYEAEQAMKKRQEWEDMSQSTRNKMHVLAELFDDDGFNPEEALAQGIPTLDNILDGSARAELSHAGGDLDQHGNQQDDDDGMFEEGIEEDHRQRSHRKDWRTRRDRTIRRTDAFKIQMRYMATAYSKYTAGEPLPESRAGDLPETFNVLVIDLFEARQETVVLPVGSGGYASALLRIGLVPCAPWKPSVVITARVLDMYRHSLIHSDSLRSPRRESSSLHMCFQFSIAYDVYLELRRSIDNRVLQHLGRDGPAWRMKNCCPACTYKLEGEDDLIFGMLVTMDGNDSLKRVLRRKVDGGDDPGDPNDRPDNRDAGDGYYLPREQVDAWAKRRLANILPSDDNGQENPCKEKWKNMTNDITSRMWGIFDETGIFLCLCRHGFALVVVDMLRSGELSKYPLAVVEWLLEHLGIKLGVGYDIGCHFCTTLKNSELGPAAEAAQLRMLVGAFHGHAHNRLCQVCFLALYIKGLGIEDLEGCERAFSKTNGLAGCCRRASRFHRQQEITAFLKHQDTFETYSSLSKFLCSNYEQALKIIEEEPIVRKLMLEEDVIDGAEFERALAEEKEYLTELWKTSKKAGETTETRYVSCLETFDALKLRAGECRVVARRSRGDDSAFTPGRTKAEIELRHAEERMDRAAAVLEGLELELGVLERWKEDDPRFVEAQKQAREFRYQQALDRLELLVVERLFELTKVNQSGTGYKMRTHVAKSLQARSKAVRTAVDRYNAAAAAVIPPKAPLNIEQVLEYTFVADFDLLRHSTHDVEGRTWSRPAFRSVMNRYFRIERAREEIKRLDIEIRRFVTWMQDERAFLLTREAALRRTDGKTEDAVEADRVLAFHIAEYRHRRGRFDALHMSRLQQLERRLGGRFTGSLEPGKAVNGVEADVSDIDMLEVEEEDRLLLADEGYMEEDHGSEDEGDDAHDEQVSEMIYQLAGLGVDTDQREEASVDLY</sequence>